<keyword evidence="9 15" id="KW-0238">DNA-binding</keyword>
<evidence type="ECO:0000256" key="2">
    <source>
        <dbReference type="ARBA" id="ARBA00009409"/>
    </source>
</evidence>
<feature type="domain" description="Formamidopyrimidine-DNA glycosylase catalytic" evidence="17">
    <location>
        <begin position="2"/>
        <end position="112"/>
    </location>
</feature>
<dbReference type="Pfam" id="PF06827">
    <property type="entry name" value="zf-FPG_IleRS"/>
    <property type="match status" value="1"/>
</dbReference>
<evidence type="ECO:0000256" key="11">
    <source>
        <dbReference type="ARBA" id="ARBA00023239"/>
    </source>
</evidence>
<gene>
    <name evidence="15" type="primary">mutM</name>
    <name evidence="15" type="synonym">fpg</name>
    <name evidence="18" type="ORF">BZZ03_05600</name>
</gene>
<comment type="caution">
    <text evidence="18">The sequence shown here is derived from an EMBL/GenBank/DDBJ whole genome shotgun (WGS) entry which is preliminary data.</text>
</comment>
<keyword evidence="13 15" id="KW-0326">Glycosidase</keyword>
<dbReference type="FunFam" id="1.10.8.50:FF:000003">
    <property type="entry name" value="Formamidopyrimidine-DNA glycosylase"/>
    <property type="match status" value="1"/>
</dbReference>
<feature type="binding site" evidence="15">
    <location>
        <position position="109"/>
    </location>
    <ligand>
        <name>DNA</name>
        <dbReference type="ChEBI" id="CHEBI:16991"/>
    </ligand>
</feature>
<dbReference type="PROSITE" id="PS51066">
    <property type="entry name" value="ZF_FPG_2"/>
    <property type="match status" value="1"/>
</dbReference>
<dbReference type="InterPro" id="IPR000214">
    <property type="entry name" value="Znf_DNA_glyclase/AP_lyase"/>
</dbReference>
<evidence type="ECO:0000256" key="1">
    <source>
        <dbReference type="ARBA" id="ARBA00001668"/>
    </source>
</evidence>
<dbReference type="InterPro" id="IPR010663">
    <property type="entry name" value="Znf_FPG/IleRS"/>
</dbReference>
<feature type="domain" description="FPG-type" evidence="16">
    <location>
        <begin position="237"/>
        <end position="272"/>
    </location>
</feature>
<feature type="active site" description="Proton donor; for delta-elimination activity" evidence="15">
    <location>
        <position position="262"/>
    </location>
</feature>
<evidence type="ECO:0000259" key="17">
    <source>
        <dbReference type="PROSITE" id="PS51068"/>
    </source>
</evidence>
<feature type="active site" description="Proton donor" evidence="15">
    <location>
        <position position="3"/>
    </location>
</feature>
<dbReference type="InterPro" id="IPR010979">
    <property type="entry name" value="Ribosomal_uS13-like_H2TH"/>
</dbReference>
<dbReference type="Proteomes" id="UP000194606">
    <property type="component" value="Unassembled WGS sequence"/>
</dbReference>
<accession>A0A252CD29</accession>
<comment type="cofactor">
    <cofactor evidence="15">
        <name>Zn(2+)</name>
        <dbReference type="ChEBI" id="CHEBI:29105"/>
    </cofactor>
    <text evidence="15">Binds 1 zinc ion per subunit.</text>
</comment>
<keyword evidence="6 15" id="KW-0863">Zinc-finger</keyword>
<comment type="catalytic activity">
    <reaction evidence="1 15">
        <text>Hydrolysis of DNA containing ring-opened 7-methylguanine residues, releasing 2,6-diamino-4-hydroxy-5-(N-methyl)formamidopyrimidine.</text>
        <dbReference type="EC" id="3.2.2.23"/>
    </reaction>
</comment>
<dbReference type="Gene3D" id="3.20.190.10">
    <property type="entry name" value="MutM-like, N-terminal"/>
    <property type="match status" value="1"/>
</dbReference>
<sequence length="274" mass="31841">MPELPEVENVRRGLEKLVRNKKILEIESSYPRMVLTGFEELKKELEGQVIKDIQRRGKYLLFDFGQWTLISHLRMEGKYRVEPLEFVKQKHDHLFVKFSDATLVYADVRKFGTWELLKSQDVERYFLSKKIGPEPSFETFDEKIFAEKLKKSKKKIKPYLLDQTLVAGLGNIYVDEVLWRSQVHPEMLASALSDVQIHRIHDYTIEVLQTAVERGGSSIRTYKNAMGKEGSMQELLMVYGKQGQLCPHCQQAVIEKIKVAGRGSHFCPYCQKVE</sequence>
<keyword evidence="8 15" id="KW-0862">Zinc</keyword>
<dbReference type="CDD" id="cd08966">
    <property type="entry name" value="EcFpg-like_N"/>
    <property type="match status" value="1"/>
</dbReference>
<evidence type="ECO:0000256" key="8">
    <source>
        <dbReference type="ARBA" id="ARBA00022833"/>
    </source>
</evidence>
<comment type="subunit">
    <text evidence="3 15">Monomer.</text>
</comment>
<evidence type="ECO:0000256" key="13">
    <source>
        <dbReference type="ARBA" id="ARBA00023295"/>
    </source>
</evidence>
<evidence type="ECO:0000313" key="19">
    <source>
        <dbReference type="Proteomes" id="UP000194606"/>
    </source>
</evidence>
<comment type="caution">
    <text evidence="15">Lacks conserved residue(s) required for the propagation of feature annotation.</text>
</comment>
<evidence type="ECO:0000256" key="7">
    <source>
        <dbReference type="ARBA" id="ARBA00022801"/>
    </source>
</evidence>
<evidence type="ECO:0000256" key="6">
    <source>
        <dbReference type="ARBA" id="ARBA00022771"/>
    </source>
</evidence>
<dbReference type="NCBIfam" id="NF002211">
    <property type="entry name" value="PRK01103.1"/>
    <property type="match status" value="1"/>
</dbReference>
<keyword evidence="11 15" id="KW-0456">Lyase</keyword>
<dbReference type="HAMAP" id="MF_00103">
    <property type="entry name" value="Fapy_DNA_glycosyl"/>
    <property type="match status" value="1"/>
</dbReference>
<feature type="active site" description="Schiff-base intermediate with DNA" evidence="15">
    <location>
        <position position="2"/>
    </location>
</feature>
<proteinExistence type="inferred from homology"/>
<keyword evidence="10 15" id="KW-0234">DNA repair</keyword>
<evidence type="ECO:0000256" key="15">
    <source>
        <dbReference type="HAMAP-Rule" id="MF_00103"/>
    </source>
</evidence>
<keyword evidence="7 15" id="KW-0378">Hydrolase</keyword>
<evidence type="ECO:0000256" key="10">
    <source>
        <dbReference type="ARBA" id="ARBA00023204"/>
    </source>
</evidence>
<dbReference type="PROSITE" id="PS51068">
    <property type="entry name" value="FPG_CAT"/>
    <property type="match status" value="1"/>
</dbReference>
<dbReference type="GO" id="GO:0003684">
    <property type="term" value="F:damaged DNA binding"/>
    <property type="evidence" value="ECO:0007669"/>
    <property type="project" value="InterPro"/>
</dbReference>
<comment type="function">
    <text evidence="15">Involved in base excision repair of DNA damaged by oxidation or by mutagenic agents. Acts as DNA glycosylase that recognizes and removes damaged bases. Has a preference for oxidized purines, such as 7,8-dihydro-8-oxoguanine (8-oxoG). Has AP (apurinic/apyrimidinic) lyase activity and introduces nicks in the DNA strand. Cleaves the DNA backbone by beta-delta elimination to generate a single-strand break at the site of the removed base with both 3'- and 5'-phosphates.</text>
</comment>
<evidence type="ECO:0000259" key="16">
    <source>
        <dbReference type="PROSITE" id="PS51066"/>
    </source>
</evidence>
<dbReference type="SMART" id="SM01232">
    <property type="entry name" value="H2TH"/>
    <property type="match status" value="1"/>
</dbReference>
<name>A0A252CD29_9LACT</name>
<dbReference type="PANTHER" id="PTHR22993">
    <property type="entry name" value="FORMAMIDOPYRIMIDINE-DNA GLYCOSYLASE"/>
    <property type="match status" value="1"/>
</dbReference>
<feature type="active site" description="Proton donor; for beta-elimination activity" evidence="15">
    <location>
        <position position="58"/>
    </location>
</feature>
<keyword evidence="4 15" id="KW-0479">Metal-binding</keyword>
<evidence type="ECO:0000256" key="3">
    <source>
        <dbReference type="ARBA" id="ARBA00011245"/>
    </source>
</evidence>
<dbReference type="GO" id="GO:0034039">
    <property type="term" value="F:8-oxo-7,8-dihydroguanine DNA N-glycosylase activity"/>
    <property type="evidence" value="ECO:0007669"/>
    <property type="project" value="TreeGrafter"/>
</dbReference>
<organism evidence="18 19">
    <name type="scientific">Lactococcus petauri</name>
    <dbReference type="NCBI Taxonomy" id="1940789"/>
    <lineage>
        <taxon>Bacteria</taxon>
        <taxon>Bacillati</taxon>
        <taxon>Bacillota</taxon>
        <taxon>Bacilli</taxon>
        <taxon>Lactobacillales</taxon>
        <taxon>Streptococcaceae</taxon>
        <taxon>Lactococcus</taxon>
    </lineage>
</organism>
<evidence type="ECO:0000313" key="18">
    <source>
        <dbReference type="EMBL" id="OUK04477.1"/>
    </source>
</evidence>
<dbReference type="EC" id="3.2.2.23" evidence="15"/>
<dbReference type="InterPro" id="IPR020629">
    <property type="entry name" value="FPG_Glyclase"/>
</dbReference>
<dbReference type="GO" id="GO:0140078">
    <property type="term" value="F:class I DNA-(apurinic or apyrimidinic site) endonuclease activity"/>
    <property type="evidence" value="ECO:0007669"/>
    <property type="project" value="UniProtKB-EC"/>
</dbReference>
<protein>
    <recommendedName>
        <fullName evidence="15">Formamidopyrimidine-DNA glycosylase</fullName>
        <shortName evidence="15">Fapy-DNA glycosylase</shortName>
        <ecNumber evidence="15">3.2.2.23</ecNumber>
    </recommendedName>
    <alternativeName>
        <fullName evidence="15">DNA-(apurinic or apyrimidinic site) lyase MutM</fullName>
        <shortName evidence="15">AP lyase MutM</shortName>
        <ecNumber evidence="15">4.2.99.18</ecNumber>
    </alternativeName>
</protein>
<dbReference type="Pfam" id="PF01149">
    <property type="entry name" value="Fapy_DNA_glyco"/>
    <property type="match status" value="1"/>
</dbReference>
<comment type="similarity">
    <text evidence="2 15">Belongs to the FPG family.</text>
</comment>
<dbReference type="EMBL" id="MUIZ01000003">
    <property type="protein sequence ID" value="OUK04477.1"/>
    <property type="molecule type" value="Genomic_DNA"/>
</dbReference>
<evidence type="ECO:0000256" key="4">
    <source>
        <dbReference type="ARBA" id="ARBA00022723"/>
    </source>
</evidence>
<evidence type="ECO:0000256" key="5">
    <source>
        <dbReference type="ARBA" id="ARBA00022763"/>
    </source>
</evidence>
<evidence type="ECO:0000256" key="12">
    <source>
        <dbReference type="ARBA" id="ARBA00023268"/>
    </source>
</evidence>
<dbReference type="NCBIfam" id="TIGR00577">
    <property type="entry name" value="fpg"/>
    <property type="match status" value="1"/>
</dbReference>
<dbReference type="SUPFAM" id="SSF81624">
    <property type="entry name" value="N-terminal domain of MutM-like DNA repair proteins"/>
    <property type="match status" value="1"/>
</dbReference>
<dbReference type="PANTHER" id="PTHR22993:SF9">
    <property type="entry name" value="FORMAMIDOPYRIMIDINE-DNA GLYCOSYLASE"/>
    <property type="match status" value="1"/>
</dbReference>
<dbReference type="InterPro" id="IPR012319">
    <property type="entry name" value="FPG_cat"/>
</dbReference>
<dbReference type="InterPro" id="IPR035937">
    <property type="entry name" value="FPG_N"/>
</dbReference>
<dbReference type="SUPFAM" id="SSF57716">
    <property type="entry name" value="Glucocorticoid receptor-like (DNA-binding domain)"/>
    <property type="match status" value="1"/>
</dbReference>
<dbReference type="RefSeq" id="WP_086582750.1">
    <property type="nucleotide sequence ID" value="NZ_JADPGL010000002.1"/>
</dbReference>
<dbReference type="GO" id="GO:0003690">
    <property type="term" value="F:double-stranded DNA binding"/>
    <property type="evidence" value="ECO:0007669"/>
    <property type="project" value="UniProtKB-ARBA"/>
</dbReference>
<dbReference type="EC" id="4.2.99.18" evidence="15"/>
<comment type="catalytic activity">
    <reaction evidence="14 15">
        <text>2'-deoxyribonucleotide-(2'-deoxyribose 5'-phosphate)-2'-deoxyribonucleotide-DNA = a 3'-end 2'-deoxyribonucleotide-(2,3-dehydro-2,3-deoxyribose 5'-phosphate)-DNA + a 5'-end 5'-phospho-2'-deoxyribonucleoside-DNA + H(+)</text>
        <dbReference type="Rhea" id="RHEA:66592"/>
        <dbReference type="Rhea" id="RHEA-COMP:13180"/>
        <dbReference type="Rhea" id="RHEA-COMP:16897"/>
        <dbReference type="Rhea" id="RHEA-COMP:17067"/>
        <dbReference type="ChEBI" id="CHEBI:15378"/>
        <dbReference type="ChEBI" id="CHEBI:136412"/>
        <dbReference type="ChEBI" id="CHEBI:157695"/>
        <dbReference type="ChEBI" id="CHEBI:167181"/>
        <dbReference type="EC" id="4.2.99.18"/>
    </reaction>
</comment>
<dbReference type="GO" id="GO:0006284">
    <property type="term" value="P:base-excision repair"/>
    <property type="evidence" value="ECO:0007669"/>
    <property type="project" value="InterPro"/>
</dbReference>
<evidence type="ECO:0000256" key="14">
    <source>
        <dbReference type="ARBA" id="ARBA00044632"/>
    </source>
</evidence>
<keyword evidence="5 15" id="KW-0227">DNA damage</keyword>
<dbReference type="Gene3D" id="1.10.8.50">
    <property type="match status" value="1"/>
</dbReference>
<keyword evidence="12 15" id="KW-0511">Multifunctional enzyme</keyword>
<reference evidence="18 19" key="1">
    <citation type="submission" date="2017-02" db="EMBL/GenBank/DDBJ databases">
        <authorList>
            <person name="Peterson S.W."/>
        </authorList>
    </citation>
    <scope>NUCLEOTIDE SEQUENCE [LARGE SCALE GENOMIC DNA]</scope>
    <source>
        <strain evidence="18">159469</strain>
    </source>
</reference>
<feature type="binding site" evidence="15">
    <location>
        <position position="91"/>
    </location>
    <ligand>
        <name>DNA</name>
        <dbReference type="ChEBI" id="CHEBI:16991"/>
    </ligand>
</feature>
<dbReference type="GO" id="GO:0008270">
    <property type="term" value="F:zinc ion binding"/>
    <property type="evidence" value="ECO:0007669"/>
    <property type="project" value="UniProtKB-UniRule"/>
</dbReference>
<dbReference type="SUPFAM" id="SSF46946">
    <property type="entry name" value="S13-like H2TH domain"/>
    <property type="match status" value="1"/>
</dbReference>
<dbReference type="AlphaFoldDB" id="A0A252CD29"/>
<dbReference type="Pfam" id="PF06831">
    <property type="entry name" value="H2TH"/>
    <property type="match status" value="1"/>
</dbReference>
<dbReference type="SMART" id="SM00898">
    <property type="entry name" value="Fapy_DNA_glyco"/>
    <property type="match status" value="1"/>
</dbReference>
<dbReference type="InterPro" id="IPR015886">
    <property type="entry name" value="H2TH_FPG"/>
</dbReference>
<evidence type="ECO:0000256" key="9">
    <source>
        <dbReference type="ARBA" id="ARBA00023125"/>
    </source>
</evidence>